<evidence type="ECO:0000256" key="13">
    <source>
        <dbReference type="ARBA" id="ARBA00023152"/>
    </source>
</evidence>
<dbReference type="Gene3D" id="3.20.20.60">
    <property type="entry name" value="Phosphoenolpyruvate-binding domains"/>
    <property type="match status" value="1"/>
</dbReference>
<dbReference type="GO" id="GO:0016301">
    <property type="term" value="F:kinase activity"/>
    <property type="evidence" value="ECO:0007669"/>
    <property type="project" value="UniProtKB-KW"/>
</dbReference>
<dbReference type="InterPro" id="IPR001697">
    <property type="entry name" value="Pyr_Knase"/>
</dbReference>
<dbReference type="AlphaFoldDB" id="A0A2G6MUX5"/>
<dbReference type="EC" id="2.7.1.40" evidence="5 15"/>
<evidence type="ECO:0000256" key="10">
    <source>
        <dbReference type="ARBA" id="ARBA00022777"/>
    </source>
</evidence>
<evidence type="ECO:0000256" key="9">
    <source>
        <dbReference type="ARBA" id="ARBA00022741"/>
    </source>
</evidence>
<evidence type="ECO:0000256" key="8">
    <source>
        <dbReference type="ARBA" id="ARBA00022723"/>
    </source>
</evidence>
<dbReference type="GO" id="GO:0030955">
    <property type="term" value="F:potassium ion binding"/>
    <property type="evidence" value="ECO:0007669"/>
    <property type="project" value="UniProtKB-UniRule"/>
</dbReference>
<feature type="domain" description="Pyruvate kinase C-terminal" evidence="18">
    <location>
        <begin position="360"/>
        <end position="457"/>
    </location>
</feature>
<evidence type="ECO:0000313" key="19">
    <source>
        <dbReference type="EMBL" id="PIE63449.1"/>
    </source>
</evidence>
<comment type="catalytic activity">
    <reaction evidence="16">
        <text>pyruvate + ATP = phosphoenolpyruvate + ADP + H(+)</text>
        <dbReference type="Rhea" id="RHEA:18157"/>
        <dbReference type="ChEBI" id="CHEBI:15361"/>
        <dbReference type="ChEBI" id="CHEBI:15378"/>
        <dbReference type="ChEBI" id="CHEBI:30616"/>
        <dbReference type="ChEBI" id="CHEBI:58702"/>
        <dbReference type="ChEBI" id="CHEBI:456216"/>
        <dbReference type="EC" id="2.7.1.40"/>
    </reaction>
</comment>
<comment type="cofactor">
    <cofactor evidence="1">
        <name>Mg(2+)</name>
        <dbReference type="ChEBI" id="CHEBI:18420"/>
    </cofactor>
</comment>
<dbReference type="Proteomes" id="UP000231203">
    <property type="component" value="Unassembled WGS sequence"/>
</dbReference>
<protein>
    <recommendedName>
        <fullName evidence="6 15">Pyruvate kinase</fullName>
        <ecNumber evidence="5 15">2.7.1.40</ecNumber>
    </recommendedName>
</protein>
<keyword evidence="8" id="KW-0479">Metal-binding</keyword>
<evidence type="ECO:0000256" key="11">
    <source>
        <dbReference type="ARBA" id="ARBA00022840"/>
    </source>
</evidence>
<sequence>MEPKERDALTRRKTKIVATISNLNCSVEFIDTLYKAGMNVVRLNTAHMSHDDAKQVIENIRRVSDKIGILLDTKGPEIRTCDAKSPLSVSFGDSIRIKGEVNGISHDDVIYVSYPHFVDDVPVDSSILVDDGCIALKVTDKEEGHLICFVENDGIIYPRKSINIPSVHVKLPALSRKDREFIAFAADQELDFIAHSFVRNKEDVLAVQAILDEKKSPIKIIAKIENAQGVDNLREILEYAHGVMVARGDLAVEIPTEKIPLIQKEIVQTCIELRRPVIVATQMLHSMIKSPRPTRAEVSDVANACLDHADALMLSGETANGQYPEQAVQTMARIASEVEFKKSSFMDVPYSSNDKLTDYLAKAAVKSSLRLNTRGIVADSLSGKTILALAAYRGDSPIFAQVYDKKVMRMLSLSFGVFPEYIPLGACPKESVTASICRLIKDHNFNDDDLIIVLSGSFGPELGASFIEISHAKNFSDQCILSKE</sequence>
<gene>
    <name evidence="19" type="primary">pyk</name>
    <name evidence="19" type="ORF">CSA25_00250</name>
</gene>
<dbReference type="InterPro" id="IPR036918">
    <property type="entry name" value="Pyrv_Knase_C_sf"/>
</dbReference>
<dbReference type="NCBIfam" id="NF004491">
    <property type="entry name" value="PRK05826.1"/>
    <property type="match status" value="1"/>
</dbReference>
<evidence type="ECO:0000256" key="2">
    <source>
        <dbReference type="ARBA" id="ARBA00001958"/>
    </source>
</evidence>
<dbReference type="InterPro" id="IPR015793">
    <property type="entry name" value="Pyrv_Knase_brl"/>
</dbReference>
<dbReference type="Pfam" id="PF00224">
    <property type="entry name" value="PK"/>
    <property type="match status" value="1"/>
</dbReference>
<keyword evidence="13 16" id="KW-0324">Glycolysis</keyword>
<dbReference type="Pfam" id="PF02887">
    <property type="entry name" value="PK_C"/>
    <property type="match status" value="1"/>
</dbReference>
<accession>A0A2G6MUX5</accession>
<dbReference type="Gene3D" id="2.40.33.10">
    <property type="entry name" value="PK beta-barrel domain-like"/>
    <property type="match status" value="1"/>
</dbReference>
<dbReference type="EMBL" id="PDTI01000005">
    <property type="protein sequence ID" value="PIE63449.1"/>
    <property type="molecule type" value="Genomic_DNA"/>
</dbReference>
<dbReference type="InterPro" id="IPR040442">
    <property type="entry name" value="Pyrv_kinase-like_dom_sf"/>
</dbReference>
<evidence type="ECO:0000256" key="3">
    <source>
        <dbReference type="ARBA" id="ARBA00004997"/>
    </source>
</evidence>
<keyword evidence="7 16" id="KW-0808">Transferase</keyword>
<dbReference type="PANTHER" id="PTHR11817">
    <property type="entry name" value="PYRUVATE KINASE"/>
    <property type="match status" value="1"/>
</dbReference>
<evidence type="ECO:0000256" key="7">
    <source>
        <dbReference type="ARBA" id="ARBA00022679"/>
    </source>
</evidence>
<comment type="cofactor">
    <cofactor evidence="2">
        <name>K(+)</name>
        <dbReference type="ChEBI" id="CHEBI:29103"/>
    </cofactor>
</comment>
<dbReference type="SUPFAM" id="SSF52935">
    <property type="entry name" value="PK C-terminal domain-like"/>
    <property type="match status" value="1"/>
</dbReference>
<dbReference type="PRINTS" id="PR01050">
    <property type="entry name" value="PYRUVTKNASE"/>
</dbReference>
<evidence type="ECO:0000256" key="4">
    <source>
        <dbReference type="ARBA" id="ARBA00008663"/>
    </source>
</evidence>
<keyword evidence="11" id="KW-0067">ATP-binding</keyword>
<reference evidence="19 20" key="1">
    <citation type="submission" date="2017-10" db="EMBL/GenBank/DDBJ databases">
        <title>Novel microbial diversity and functional potential in the marine mammal oral microbiome.</title>
        <authorList>
            <person name="Dudek N.K."/>
            <person name="Sun C.L."/>
            <person name="Burstein D."/>
            <person name="Kantor R.S."/>
            <person name="Aliaga Goltsman D.S."/>
            <person name="Bik E.M."/>
            <person name="Thomas B.C."/>
            <person name="Banfield J.F."/>
            <person name="Relman D.A."/>
        </authorList>
    </citation>
    <scope>NUCLEOTIDE SEQUENCE [LARGE SCALE GENOMIC DNA]</scope>
    <source>
        <strain evidence="19">DOLJORAL78_47_202</strain>
    </source>
</reference>
<evidence type="ECO:0000256" key="16">
    <source>
        <dbReference type="RuleBase" id="RU000504"/>
    </source>
</evidence>
<evidence type="ECO:0000313" key="20">
    <source>
        <dbReference type="Proteomes" id="UP000231203"/>
    </source>
</evidence>
<evidence type="ECO:0000259" key="18">
    <source>
        <dbReference type="Pfam" id="PF02887"/>
    </source>
</evidence>
<evidence type="ECO:0000256" key="12">
    <source>
        <dbReference type="ARBA" id="ARBA00022842"/>
    </source>
</evidence>
<evidence type="ECO:0000256" key="6">
    <source>
        <dbReference type="ARBA" id="ARBA00018587"/>
    </source>
</evidence>
<name>A0A2G6MUX5_9BACT</name>
<dbReference type="InterPro" id="IPR015795">
    <property type="entry name" value="Pyrv_Knase_C"/>
</dbReference>
<feature type="domain" description="Pyruvate kinase barrel" evidence="17">
    <location>
        <begin position="12"/>
        <end position="328"/>
    </location>
</feature>
<comment type="similarity">
    <text evidence="4 16">Belongs to the pyruvate kinase family.</text>
</comment>
<keyword evidence="9" id="KW-0547">Nucleotide-binding</keyword>
<comment type="pathway">
    <text evidence="3 16">Carbohydrate degradation; glycolysis; pyruvate from D-glyceraldehyde 3-phosphate: step 5/5.</text>
</comment>
<dbReference type="Gene3D" id="3.40.1380.20">
    <property type="entry name" value="Pyruvate kinase, C-terminal domain"/>
    <property type="match status" value="1"/>
</dbReference>
<organism evidence="19 20">
    <name type="scientific">Desulfobacter postgatei</name>
    <dbReference type="NCBI Taxonomy" id="2293"/>
    <lineage>
        <taxon>Bacteria</taxon>
        <taxon>Pseudomonadati</taxon>
        <taxon>Thermodesulfobacteriota</taxon>
        <taxon>Desulfobacteria</taxon>
        <taxon>Desulfobacterales</taxon>
        <taxon>Desulfobacteraceae</taxon>
        <taxon>Desulfobacter</taxon>
    </lineage>
</organism>
<keyword evidence="10 16" id="KW-0418">Kinase</keyword>
<dbReference type="InterPro" id="IPR018209">
    <property type="entry name" value="Pyrv_Knase_AS"/>
</dbReference>
<evidence type="ECO:0000259" key="17">
    <source>
        <dbReference type="Pfam" id="PF00224"/>
    </source>
</evidence>
<evidence type="ECO:0000256" key="1">
    <source>
        <dbReference type="ARBA" id="ARBA00001946"/>
    </source>
</evidence>
<dbReference type="GO" id="GO:0004743">
    <property type="term" value="F:pyruvate kinase activity"/>
    <property type="evidence" value="ECO:0007669"/>
    <property type="project" value="UniProtKB-UniRule"/>
</dbReference>
<evidence type="ECO:0000256" key="14">
    <source>
        <dbReference type="ARBA" id="ARBA00023317"/>
    </source>
</evidence>
<dbReference type="GO" id="GO:0005524">
    <property type="term" value="F:ATP binding"/>
    <property type="evidence" value="ECO:0007669"/>
    <property type="project" value="UniProtKB-KW"/>
</dbReference>
<proteinExistence type="inferred from homology"/>
<keyword evidence="12 16" id="KW-0460">Magnesium</keyword>
<dbReference type="SUPFAM" id="SSF51621">
    <property type="entry name" value="Phosphoenolpyruvate/pyruvate domain"/>
    <property type="match status" value="1"/>
</dbReference>
<dbReference type="FunFam" id="3.20.20.60:FF:000025">
    <property type="entry name" value="Pyruvate kinase"/>
    <property type="match status" value="1"/>
</dbReference>
<dbReference type="InterPro" id="IPR011037">
    <property type="entry name" value="Pyrv_Knase-like_insert_dom_sf"/>
</dbReference>
<comment type="caution">
    <text evidence="19">The sequence shown here is derived from an EMBL/GenBank/DDBJ whole genome shotgun (WGS) entry which is preliminary data.</text>
</comment>
<dbReference type="GO" id="GO:0000287">
    <property type="term" value="F:magnesium ion binding"/>
    <property type="evidence" value="ECO:0007669"/>
    <property type="project" value="UniProtKB-UniRule"/>
</dbReference>
<evidence type="ECO:0000256" key="5">
    <source>
        <dbReference type="ARBA" id="ARBA00012142"/>
    </source>
</evidence>
<dbReference type="UniPathway" id="UPA00109">
    <property type="reaction ID" value="UER00188"/>
</dbReference>
<dbReference type="SUPFAM" id="SSF50800">
    <property type="entry name" value="PK beta-barrel domain-like"/>
    <property type="match status" value="1"/>
</dbReference>
<dbReference type="PROSITE" id="PS00110">
    <property type="entry name" value="PYRUVATE_KINASE"/>
    <property type="match status" value="1"/>
</dbReference>
<dbReference type="NCBIfam" id="TIGR01064">
    <property type="entry name" value="pyruv_kin"/>
    <property type="match status" value="1"/>
</dbReference>
<dbReference type="InterPro" id="IPR015806">
    <property type="entry name" value="Pyrv_Knase_insert_dom_sf"/>
</dbReference>
<evidence type="ECO:0000256" key="15">
    <source>
        <dbReference type="NCBIfam" id="TIGR01064"/>
    </source>
</evidence>
<keyword evidence="14 19" id="KW-0670">Pyruvate</keyword>
<dbReference type="FunFam" id="2.40.33.10:FF:000001">
    <property type="entry name" value="Pyruvate kinase"/>
    <property type="match status" value="1"/>
</dbReference>
<dbReference type="InterPro" id="IPR015813">
    <property type="entry name" value="Pyrv/PenolPyrv_kinase-like_dom"/>
</dbReference>